<dbReference type="InterPro" id="IPR023753">
    <property type="entry name" value="FAD/NAD-binding_dom"/>
</dbReference>
<evidence type="ECO:0000256" key="2">
    <source>
        <dbReference type="ARBA" id="ARBA00004496"/>
    </source>
</evidence>
<dbReference type="SUPFAM" id="SSF57802">
    <property type="entry name" value="Rubredoxin-like"/>
    <property type="match status" value="1"/>
</dbReference>
<evidence type="ECO:0000259" key="13">
    <source>
        <dbReference type="PROSITE" id="PS50903"/>
    </source>
</evidence>
<dbReference type="Pfam" id="PF18113">
    <property type="entry name" value="Rbx_binding"/>
    <property type="match status" value="1"/>
</dbReference>
<evidence type="ECO:0000256" key="5">
    <source>
        <dbReference type="ARBA" id="ARBA00022490"/>
    </source>
</evidence>
<dbReference type="PANTHER" id="PTHR43429">
    <property type="entry name" value="PYRIDINE NUCLEOTIDE-DISULFIDE OXIDOREDUCTASE DOMAIN-CONTAINING"/>
    <property type="match status" value="1"/>
</dbReference>
<evidence type="ECO:0000256" key="8">
    <source>
        <dbReference type="ARBA" id="ARBA00022827"/>
    </source>
</evidence>
<keyword evidence="12" id="KW-0520">NAD</keyword>
<dbReference type="Pfam" id="PF07992">
    <property type="entry name" value="Pyr_redox_2"/>
    <property type="match status" value="1"/>
</dbReference>
<evidence type="ECO:0000256" key="1">
    <source>
        <dbReference type="ARBA" id="ARBA00001974"/>
    </source>
</evidence>
<dbReference type="Proteomes" id="UP001236500">
    <property type="component" value="Chromosome"/>
</dbReference>
<dbReference type="RefSeq" id="WP_280320641.1">
    <property type="nucleotide sequence ID" value="NZ_CP118605.1"/>
</dbReference>
<evidence type="ECO:0000256" key="7">
    <source>
        <dbReference type="ARBA" id="ARBA00022723"/>
    </source>
</evidence>
<comment type="cofactor">
    <cofactor evidence="1">
        <name>FAD</name>
        <dbReference type="ChEBI" id="CHEBI:57692"/>
    </cofactor>
</comment>
<comment type="similarity">
    <text evidence="3">Belongs to the FAD-dependent oxidoreductase family.</text>
</comment>
<evidence type="ECO:0000256" key="12">
    <source>
        <dbReference type="ARBA" id="ARBA00023027"/>
    </source>
</evidence>
<name>A0ABY8ND30_9GAMM</name>
<dbReference type="SUPFAM" id="SSF51905">
    <property type="entry name" value="FAD/NAD(P)-binding domain"/>
    <property type="match status" value="1"/>
</dbReference>
<evidence type="ECO:0000313" key="15">
    <source>
        <dbReference type="Proteomes" id="UP001236500"/>
    </source>
</evidence>
<evidence type="ECO:0000313" key="14">
    <source>
        <dbReference type="EMBL" id="WGL16821.1"/>
    </source>
</evidence>
<evidence type="ECO:0000256" key="10">
    <source>
        <dbReference type="ARBA" id="ARBA00023002"/>
    </source>
</evidence>
<reference evidence="14 15" key="1">
    <citation type="submission" date="2023-02" db="EMBL/GenBank/DDBJ databases">
        <title>Description and genomic characterization of Microbulbifer bruguierae sp. nov., isolated from the sediment of mangrove plant Bruguiera sexangula.</title>
        <authorList>
            <person name="Long M."/>
        </authorList>
    </citation>
    <scope>NUCLEOTIDE SEQUENCE [LARGE SCALE GENOMIC DNA]</scope>
    <source>
        <strain evidence="14 15">H12</strain>
    </source>
</reference>
<keyword evidence="9" id="KW-0249">Electron transport</keyword>
<dbReference type="Gene3D" id="3.30.390.120">
    <property type="match status" value="1"/>
</dbReference>
<dbReference type="InterPro" id="IPR024935">
    <property type="entry name" value="Rubredoxin_dom"/>
</dbReference>
<evidence type="ECO:0000256" key="6">
    <source>
        <dbReference type="ARBA" id="ARBA00022630"/>
    </source>
</evidence>
<comment type="subcellular location">
    <subcellularLocation>
        <location evidence="2">Cytoplasm</location>
    </subcellularLocation>
</comment>
<keyword evidence="10" id="KW-0560">Oxidoreductase</keyword>
<dbReference type="Gene3D" id="2.20.28.10">
    <property type="match status" value="1"/>
</dbReference>
<dbReference type="PRINTS" id="PR00411">
    <property type="entry name" value="PNDRDTASEI"/>
</dbReference>
<feature type="domain" description="Rubredoxin-like" evidence="13">
    <location>
        <begin position="3"/>
        <end position="54"/>
    </location>
</feature>
<dbReference type="EMBL" id="CP118605">
    <property type="protein sequence ID" value="WGL16821.1"/>
    <property type="molecule type" value="Genomic_DNA"/>
</dbReference>
<dbReference type="Pfam" id="PF00301">
    <property type="entry name" value="Rubredoxin"/>
    <property type="match status" value="1"/>
</dbReference>
<gene>
    <name evidence="14" type="ORF">PVT68_00635</name>
</gene>
<dbReference type="PANTHER" id="PTHR43429:SF3">
    <property type="entry name" value="NITRITE REDUCTASE [NAD(P)H]"/>
    <property type="match status" value="1"/>
</dbReference>
<dbReference type="InterPro" id="IPR036188">
    <property type="entry name" value="FAD/NAD-bd_sf"/>
</dbReference>
<dbReference type="InterPro" id="IPR041364">
    <property type="entry name" value="Rbx-bd"/>
</dbReference>
<evidence type="ECO:0000256" key="4">
    <source>
        <dbReference type="ARBA" id="ARBA00022448"/>
    </source>
</evidence>
<sequence length="479" mass="51509">MQYRVWECLVCGWVYDEEKGAPEEGIAPGTRWEDIPSDWLCPECGVGKGDFEMVEVRSVESQPEKTNETEAAAVPTEAVAELTEFSAQIDYTRKPIVIVGTGLAGYNLAREIRKLDTQTPLILISADDGTYYSKPQLSTAFQKRRTPLDLMTSDARTMAQSLAAEIMTFTRVQAINSAEEYLTLESAGRTQQLAYARLVLAVGADTVTAPLEGNASGAAVPINDLQDFQRFYAASAGTRSVLIIGGGLIGCEYANDLVQAGFTVHVVEPQSEVLATLLPAPAGQLVNQCLTTAGVNFHLGTRVVRLERHQGQLLATLENGEQILCDRAISAIGVRARTQLAEQAGLKVARGIVTDRLLQTSAENIYALGDCAEVDGRNLCYVAPLLAGARALAQTLCGNPTEVRYDAMPVTIKTTLCPVTVSPARPWISGSWEIQRADSNGVRAVFVDSQGLLQGFALCGDAVSEAARLTEQVPALLQN</sequence>
<keyword evidence="11" id="KW-0408">Iron</keyword>
<proteinExistence type="inferred from homology"/>
<dbReference type="PROSITE" id="PS50903">
    <property type="entry name" value="RUBREDOXIN_LIKE"/>
    <property type="match status" value="1"/>
</dbReference>
<dbReference type="PROSITE" id="PS00202">
    <property type="entry name" value="RUBREDOXIN"/>
    <property type="match status" value="1"/>
</dbReference>
<keyword evidence="4" id="KW-0813">Transport</keyword>
<dbReference type="CDD" id="cd00730">
    <property type="entry name" value="rubredoxin"/>
    <property type="match status" value="1"/>
</dbReference>
<evidence type="ECO:0000256" key="3">
    <source>
        <dbReference type="ARBA" id="ARBA00006442"/>
    </source>
</evidence>
<dbReference type="Gene3D" id="3.50.50.60">
    <property type="entry name" value="FAD/NAD(P)-binding domain"/>
    <property type="match status" value="2"/>
</dbReference>
<dbReference type="PRINTS" id="PR00163">
    <property type="entry name" value="RUBREDOXIN"/>
</dbReference>
<dbReference type="PRINTS" id="PR00368">
    <property type="entry name" value="FADPNR"/>
</dbReference>
<evidence type="ECO:0000256" key="11">
    <source>
        <dbReference type="ARBA" id="ARBA00023004"/>
    </source>
</evidence>
<keyword evidence="7" id="KW-0479">Metal-binding</keyword>
<dbReference type="InterPro" id="IPR024934">
    <property type="entry name" value="Rubredoxin-like_dom"/>
</dbReference>
<protein>
    <submittedName>
        <fullName evidence="14">FAD-dependent oxidoreductase</fullName>
    </submittedName>
</protein>
<evidence type="ECO:0000256" key="9">
    <source>
        <dbReference type="ARBA" id="ARBA00022982"/>
    </source>
</evidence>
<accession>A0ABY8ND30</accession>
<keyword evidence="8" id="KW-0274">FAD</keyword>
<keyword evidence="5" id="KW-0963">Cytoplasm</keyword>
<organism evidence="14 15">
    <name type="scientific">Microbulbifer bruguierae</name>
    <dbReference type="NCBI Taxonomy" id="3029061"/>
    <lineage>
        <taxon>Bacteria</taxon>
        <taxon>Pseudomonadati</taxon>
        <taxon>Pseudomonadota</taxon>
        <taxon>Gammaproteobacteria</taxon>
        <taxon>Cellvibrionales</taxon>
        <taxon>Microbulbiferaceae</taxon>
        <taxon>Microbulbifer</taxon>
    </lineage>
</organism>
<keyword evidence="15" id="KW-1185">Reference proteome</keyword>
<dbReference type="InterPro" id="IPR050260">
    <property type="entry name" value="FAD-bd_OxRdtase"/>
</dbReference>
<dbReference type="InterPro" id="IPR018527">
    <property type="entry name" value="Rubredoxin_Fe_BS"/>
</dbReference>
<keyword evidence="6" id="KW-0285">Flavoprotein</keyword>